<evidence type="ECO:0000313" key="3">
    <source>
        <dbReference type="EMBL" id="MCK8788047.1"/>
    </source>
</evidence>
<accession>A0A9X1YDZ3</accession>
<organism evidence="3 4">
    <name type="scientific">Roseomonas acroporae</name>
    <dbReference type="NCBI Taxonomy" id="2937791"/>
    <lineage>
        <taxon>Bacteria</taxon>
        <taxon>Pseudomonadati</taxon>
        <taxon>Pseudomonadota</taxon>
        <taxon>Alphaproteobacteria</taxon>
        <taxon>Acetobacterales</taxon>
        <taxon>Roseomonadaceae</taxon>
        <taxon>Roseomonas</taxon>
    </lineage>
</organism>
<dbReference type="InterPro" id="IPR032806">
    <property type="entry name" value="YbfD_N"/>
</dbReference>
<dbReference type="EMBL" id="JALPRX010000172">
    <property type="protein sequence ID" value="MCK8788047.1"/>
    <property type="molecule type" value="Genomic_DNA"/>
</dbReference>
<dbReference type="GO" id="GO:0003677">
    <property type="term" value="F:DNA binding"/>
    <property type="evidence" value="ECO:0007669"/>
    <property type="project" value="InterPro"/>
</dbReference>
<reference evidence="3" key="1">
    <citation type="submission" date="2022-04" db="EMBL/GenBank/DDBJ databases">
        <title>Roseomonas acroporae sp. nov., isolated from coral Acropora digitifera.</title>
        <authorList>
            <person name="Sun H."/>
        </authorList>
    </citation>
    <scope>NUCLEOTIDE SEQUENCE</scope>
    <source>
        <strain evidence="3">NAR14</strain>
    </source>
</reference>
<comment type="caution">
    <text evidence="3">The sequence shown here is derived from an EMBL/GenBank/DDBJ whole genome shotgun (WGS) entry which is preliminary data.</text>
</comment>
<dbReference type="PANTHER" id="PTHR30298">
    <property type="entry name" value="H REPEAT-ASSOCIATED PREDICTED TRANSPOSASE"/>
    <property type="match status" value="1"/>
</dbReference>
<dbReference type="AlphaFoldDB" id="A0A9X1YDZ3"/>
<dbReference type="GO" id="GO:0006313">
    <property type="term" value="P:DNA transposition"/>
    <property type="evidence" value="ECO:0007669"/>
    <property type="project" value="InterPro"/>
</dbReference>
<sequence length="370" mass="41025">MSPWLAFEALPDPRCGNARRHNLLDMLVIALTAAVCGAESCVDFADFGRDREALFREFLELPGGPPSHDTYSRLFRLLDPAAFADCFAAFLDDLGKDGPGVLAIDGKTLRRSFDRAARRSALHVVTAFAAEARVVVGQVAAGTRESEITAARQLLGLLDLDGVLVTGDALHCQGGTARLIREKGGDWLFALKDNRPSQRAEVAAWFADPLNRPDGEHVTFDAGHGRLEQRRHRVSHDIGWLLSERRYPGEAALQGLAMIGEVEARVTRDGLTSTTRRLYLASARLDAAAFARAVRAHWAIENSLHWVLDVGFDEDRARHRRDNAPENLAILRKLTLNLLQRTRPGISIRRKRLRAGWSDDFARSVIGQMR</sequence>
<dbReference type="Pfam" id="PF13808">
    <property type="entry name" value="DDE_Tnp_1_assoc"/>
    <property type="match status" value="1"/>
</dbReference>
<protein>
    <submittedName>
        <fullName evidence="3">ISAs1 family transposase</fullName>
    </submittedName>
</protein>
<dbReference type="NCBIfam" id="NF033564">
    <property type="entry name" value="transpos_ISAs1"/>
    <property type="match status" value="1"/>
</dbReference>
<dbReference type="Proteomes" id="UP001139516">
    <property type="component" value="Unassembled WGS sequence"/>
</dbReference>
<dbReference type="InterPro" id="IPR051698">
    <property type="entry name" value="Transposase_11-like"/>
</dbReference>
<feature type="domain" description="Transposase IS4-like" evidence="1">
    <location>
        <begin position="98"/>
        <end position="338"/>
    </location>
</feature>
<dbReference type="InterPro" id="IPR047647">
    <property type="entry name" value="ISAs1_transpos"/>
</dbReference>
<proteinExistence type="predicted"/>
<dbReference type="Pfam" id="PF01609">
    <property type="entry name" value="DDE_Tnp_1"/>
    <property type="match status" value="1"/>
</dbReference>
<dbReference type="InterPro" id="IPR002559">
    <property type="entry name" value="Transposase_11"/>
</dbReference>
<evidence type="ECO:0000259" key="1">
    <source>
        <dbReference type="Pfam" id="PF01609"/>
    </source>
</evidence>
<gene>
    <name evidence="3" type="ORF">M0638_27200</name>
</gene>
<name>A0A9X1YDZ3_9PROT</name>
<evidence type="ECO:0000259" key="2">
    <source>
        <dbReference type="Pfam" id="PF13808"/>
    </source>
</evidence>
<evidence type="ECO:0000313" key="4">
    <source>
        <dbReference type="Proteomes" id="UP001139516"/>
    </source>
</evidence>
<dbReference type="GO" id="GO:0004803">
    <property type="term" value="F:transposase activity"/>
    <property type="evidence" value="ECO:0007669"/>
    <property type="project" value="InterPro"/>
</dbReference>
<keyword evidence="4" id="KW-1185">Reference proteome</keyword>
<dbReference type="RefSeq" id="WP_248670089.1">
    <property type="nucleotide sequence ID" value="NZ_JALPRX010000172.1"/>
</dbReference>
<feature type="domain" description="H repeat-associated protein N-terminal" evidence="2">
    <location>
        <begin position="6"/>
        <end position="90"/>
    </location>
</feature>
<dbReference type="PANTHER" id="PTHR30298:SF0">
    <property type="entry name" value="PROTEIN YBFL-RELATED"/>
    <property type="match status" value="1"/>
</dbReference>